<evidence type="ECO:0000256" key="2">
    <source>
        <dbReference type="ARBA" id="ARBA00005464"/>
    </source>
</evidence>
<evidence type="ECO:0000256" key="7">
    <source>
        <dbReference type="ARBA" id="ARBA00024849"/>
    </source>
</evidence>
<reference evidence="11 12" key="1">
    <citation type="journal article" date="2023" name="Nat. Commun.">
        <title>Origin of minicircular mitochondrial genomes in red algae.</title>
        <authorList>
            <person name="Lee Y."/>
            <person name="Cho C.H."/>
            <person name="Lee Y.M."/>
            <person name="Park S.I."/>
            <person name="Yang J.H."/>
            <person name="West J.A."/>
            <person name="Bhattacharya D."/>
            <person name="Yoon H.S."/>
        </authorList>
    </citation>
    <scope>NUCLEOTIDE SEQUENCE [LARGE SCALE GENOMIC DNA]</scope>
    <source>
        <strain evidence="11 12">CCMP1338</strain>
        <tissue evidence="11">Whole cell</tissue>
    </source>
</reference>
<dbReference type="NCBIfam" id="TIGR00115">
    <property type="entry name" value="tig"/>
    <property type="match status" value="1"/>
</dbReference>
<dbReference type="InterPro" id="IPR037041">
    <property type="entry name" value="Trigger_fac_C_sf"/>
</dbReference>
<dbReference type="SUPFAM" id="SSF54534">
    <property type="entry name" value="FKBP-like"/>
    <property type="match status" value="1"/>
</dbReference>
<dbReference type="InterPro" id="IPR008880">
    <property type="entry name" value="Trigger_fac_C"/>
</dbReference>
<dbReference type="InterPro" id="IPR008881">
    <property type="entry name" value="Trigger_fac_ribosome-bd_bac"/>
</dbReference>
<keyword evidence="5" id="KW-0143">Chaperone</keyword>
<protein>
    <recommendedName>
        <fullName evidence="3">peptidylprolyl isomerase</fullName>
        <ecNumber evidence="3">5.2.1.8</ecNumber>
    </recommendedName>
</protein>
<feature type="domain" description="Trigger factor C-terminal" evidence="10">
    <location>
        <begin position="312"/>
        <end position="466"/>
    </location>
</feature>
<dbReference type="InterPro" id="IPR005215">
    <property type="entry name" value="Trig_fac"/>
</dbReference>
<feature type="domain" description="Trigger factor ribosome-binding bacterial" evidence="9">
    <location>
        <begin position="37"/>
        <end position="185"/>
    </location>
</feature>
<dbReference type="PIRSF" id="PIRSF003095">
    <property type="entry name" value="Trigger_factor"/>
    <property type="match status" value="1"/>
</dbReference>
<dbReference type="EC" id="5.2.1.8" evidence="3"/>
<keyword evidence="12" id="KW-1185">Reference proteome</keyword>
<keyword evidence="4" id="KW-0697">Rotamase</keyword>
<dbReference type="SUPFAM" id="SSF109998">
    <property type="entry name" value="Triger factor/SurA peptide-binding domain-like"/>
    <property type="match status" value="1"/>
</dbReference>
<dbReference type="GO" id="GO:0015031">
    <property type="term" value="P:protein transport"/>
    <property type="evidence" value="ECO:0007669"/>
    <property type="project" value="InterPro"/>
</dbReference>
<organism evidence="11 12">
    <name type="scientific">Rhodosorus marinus</name>
    <dbReference type="NCBI Taxonomy" id="101924"/>
    <lineage>
        <taxon>Eukaryota</taxon>
        <taxon>Rhodophyta</taxon>
        <taxon>Stylonematophyceae</taxon>
        <taxon>Stylonematales</taxon>
        <taxon>Stylonemataceae</taxon>
        <taxon>Rhodosorus</taxon>
    </lineage>
</organism>
<comment type="similarity">
    <text evidence="2">Belongs to the FKBP-type PPIase family. Tig subfamily.</text>
</comment>
<dbReference type="GO" id="GO:0043335">
    <property type="term" value="P:protein unfolding"/>
    <property type="evidence" value="ECO:0007669"/>
    <property type="project" value="TreeGrafter"/>
</dbReference>
<dbReference type="PANTHER" id="PTHR30560">
    <property type="entry name" value="TRIGGER FACTOR CHAPERONE AND PEPTIDYL-PROLYL CIS/TRANS ISOMERASE"/>
    <property type="match status" value="1"/>
</dbReference>
<proteinExistence type="inferred from homology"/>
<dbReference type="Gene3D" id="3.30.70.1050">
    <property type="entry name" value="Trigger factor ribosome-binding domain"/>
    <property type="match status" value="1"/>
</dbReference>
<dbReference type="Pfam" id="PF00254">
    <property type="entry name" value="FKBP_C"/>
    <property type="match status" value="1"/>
</dbReference>
<evidence type="ECO:0000259" key="9">
    <source>
        <dbReference type="Pfam" id="PF05697"/>
    </source>
</evidence>
<comment type="catalytic activity">
    <reaction evidence="1">
        <text>[protein]-peptidylproline (omega=180) = [protein]-peptidylproline (omega=0)</text>
        <dbReference type="Rhea" id="RHEA:16237"/>
        <dbReference type="Rhea" id="RHEA-COMP:10747"/>
        <dbReference type="Rhea" id="RHEA-COMP:10748"/>
        <dbReference type="ChEBI" id="CHEBI:83833"/>
        <dbReference type="ChEBI" id="CHEBI:83834"/>
        <dbReference type="EC" id="5.2.1.8"/>
    </reaction>
</comment>
<sequence>MAFVFGNGKVVGGSGLGERKAVCSRRRAATVMMAVIVKKEVLPGSQVGLEITVPAEDAKKAYDKYVQGLVKQSHMPGFRKGSAPKQLIINAAGKERIAAGVVEQLVESSAKEAMEAEGISAVGQSSLDSDVDELINNFSEKNEFVYKIKVDVWPTPTFSEDWKERSITVEQEPFDESLLEDALEEFRRREATYVATEEDVGLEMGDQAAANMQGFYQEEDGSKGEPLPDFAEGQGIDITLEEGKFMPGFVEGLVGAKANETREVPVQFPETARKELSGLKAIFDVEVLEVRHRKLPELNDELALTAAGKKDLAELREDLRSRLSFEVDQANDAAMVKAMEDELAGIIEVELPESLVDQQSRSKFAAMMSDFKQSGASDEQVQSMITKENYEKYAKNARGNVEKMLMKSFAIQQIADEEGVTIEDEEVDAQLDLLRAELKEELDEESARDKVFANLQRNAVVEILKSKWTIATVDKEPPAEEPEEE</sequence>
<dbReference type="Gene3D" id="1.10.3120.10">
    <property type="entry name" value="Trigger factor, C-terminal domain"/>
    <property type="match status" value="1"/>
</dbReference>
<dbReference type="Pfam" id="PF05698">
    <property type="entry name" value="Trigger_C"/>
    <property type="match status" value="1"/>
</dbReference>
<gene>
    <name evidence="11" type="ORF">NDN08_001234</name>
</gene>
<name>A0AAV8UQB1_9RHOD</name>
<dbReference type="Pfam" id="PF05697">
    <property type="entry name" value="Trigger_N"/>
    <property type="match status" value="1"/>
</dbReference>
<accession>A0AAV8UQB1</accession>
<dbReference type="GO" id="GO:0051083">
    <property type="term" value="P:'de novo' cotranslational protein folding"/>
    <property type="evidence" value="ECO:0007669"/>
    <property type="project" value="TreeGrafter"/>
</dbReference>
<evidence type="ECO:0000313" key="12">
    <source>
        <dbReference type="Proteomes" id="UP001157974"/>
    </source>
</evidence>
<evidence type="ECO:0000256" key="6">
    <source>
        <dbReference type="ARBA" id="ARBA00023235"/>
    </source>
</evidence>
<comment type="caution">
    <text evidence="11">The sequence shown here is derived from an EMBL/GenBank/DDBJ whole genome shotgun (WGS) entry which is preliminary data.</text>
</comment>
<dbReference type="InterPro" id="IPR001179">
    <property type="entry name" value="PPIase_FKBP_dom"/>
</dbReference>
<feature type="domain" description="PPIase FKBP-type" evidence="8">
    <location>
        <begin position="204"/>
        <end position="287"/>
    </location>
</feature>
<dbReference type="AlphaFoldDB" id="A0AAV8UQB1"/>
<evidence type="ECO:0000256" key="4">
    <source>
        <dbReference type="ARBA" id="ARBA00023110"/>
    </source>
</evidence>
<dbReference type="EMBL" id="JAMWBK010000005">
    <property type="protein sequence ID" value="KAJ8904716.1"/>
    <property type="molecule type" value="Genomic_DNA"/>
</dbReference>
<evidence type="ECO:0000256" key="1">
    <source>
        <dbReference type="ARBA" id="ARBA00000971"/>
    </source>
</evidence>
<dbReference type="InterPro" id="IPR027304">
    <property type="entry name" value="Trigger_fact/SurA_dom_sf"/>
</dbReference>
<dbReference type="GO" id="GO:0003755">
    <property type="term" value="F:peptidyl-prolyl cis-trans isomerase activity"/>
    <property type="evidence" value="ECO:0007669"/>
    <property type="project" value="UniProtKB-KW"/>
</dbReference>
<dbReference type="InterPro" id="IPR036611">
    <property type="entry name" value="Trigger_fac_ribosome-bd_sf"/>
</dbReference>
<evidence type="ECO:0000259" key="8">
    <source>
        <dbReference type="Pfam" id="PF00254"/>
    </source>
</evidence>
<comment type="function">
    <text evidence="7">Involved in protein export. Acts as a chaperone by maintaining the newly synthesized protein in an open conformation. Functions as a peptidyl-prolyl cis-trans isomerase.</text>
</comment>
<dbReference type="InterPro" id="IPR046357">
    <property type="entry name" value="PPIase_dom_sf"/>
</dbReference>
<dbReference type="Proteomes" id="UP001157974">
    <property type="component" value="Unassembled WGS sequence"/>
</dbReference>
<evidence type="ECO:0000313" key="11">
    <source>
        <dbReference type="EMBL" id="KAJ8904716.1"/>
    </source>
</evidence>
<evidence type="ECO:0000259" key="10">
    <source>
        <dbReference type="Pfam" id="PF05698"/>
    </source>
</evidence>
<evidence type="ECO:0000256" key="5">
    <source>
        <dbReference type="ARBA" id="ARBA00023186"/>
    </source>
</evidence>
<evidence type="ECO:0000256" key="3">
    <source>
        <dbReference type="ARBA" id="ARBA00013194"/>
    </source>
</evidence>
<keyword evidence="6" id="KW-0413">Isomerase</keyword>
<dbReference type="PANTHER" id="PTHR30560:SF3">
    <property type="entry name" value="TRIGGER FACTOR-LIKE PROTEIN TIG, CHLOROPLASTIC"/>
    <property type="match status" value="1"/>
</dbReference>
<dbReference type="GO" id="GO:0044183">
    <property type="term" value="F:protein folding chaperone"/>
    <property type="evidence" value="ECO:0007669"/>
    <property type="project" value="TreeGrafter"/>
</dbReference>
<dbReference type="GO" id="GO:0043022">
    <property type="term" value="F:ribosome binding"/>
    <property type="evidence" value="ECO:0007669"/>
    <property type="project" value="TreeGrafter"/>
</dbReference>
<dbReference type="HAMAP" id="MF_00303">
    <property type="entry name" value="Trigger_factor_Tig"/>
    <property type="match status" value="1"/>
</dbReference>
<dbReference type="SUPFAM" id="SSF102735">
    <property type="entry name" value="Trigger factor ribosome-binding domain"/>
    <property type="match status" value="1"/>
</dbReference>
<dbReference type="FunFam" id="3.30.70.1050:FF:000004">
    <property type="entry name" value="Trigger factor"/>
    <property type="match status" value="1"/>
</dbReference>
<dbReference type="Gene3D" id="3.10.50.40">
    <property type="match status" value="1"/>
</dbReference>